<evidence type="ECO:0000259" key="1">
    <source>
        <dbReference type="PROSITE" id="PS50125"/>
    </source>
</evidence>
<dbReference type="OrthoDB" id="9806704at2"/>
<dbReference type="SUPFAM" id="SSF55073">
    <property type="entry name" value="Nucleotide cyclase"/>
    <property type="match status" value="1"/>
</dbReference>
<dbReference type="InterPro" id="IPR050697">
    <property type="entry name" value="Adenylyl/Guanylyl_Cyclase_3/4"/>
</dbReference>
<dbReference type="Pfam" id="PF00211">
    <property type="entry name" value="Guanylate_cyc"/>
    <property type="match status" value="1"/>
</dbReference>
<protein>
    <submittedName>
        <fullName evidence="2">Adenylate cyclase</fullName>
    </submittedName>
</protein>
<name>A0Y8Z4_9GAMM</name>
<dbReference type="PANTHER" id="PTHR43081">
    <property type="entry name" value="ADENYLATE CYCLASE, TERMINAL-DIFFERENTIATION SPECIFIC-RELATED"/>
    <property type="match status" value="1"/>
</dbReference>
<keyword evidence="3" id="KW-1185">Reference proteome</keyword>
<evidence type="ECO:0000313" key="3">
    <source>
        <dbReference type="Proteomes" id="UP000004931"/>
    </source>
</evidence>
<dbReference type="AlphaFoldDB" id="A0Y8Z4"/>
<feature type="domain" description="Guanylate cyclase" evidence="1">
    <location>
        <begin position="60"/>
        <end position="192"/>
    </location>
</feature>
<dbReference type="eggNOG" id="COG2114">
    <property type="taxonomic scope" value="Bacteria"/>
</dbReference>
<dbReference type="EMBL" id="AAVT01000001">
    <property type="protein sequence ID" value="EAW32598.1"/>
    <property type="molecule type" value="Genomic_DNA"/>
</dbReference>
<dbReference type="Gene3D" id="3.30.70.1230">
    <property type="entry name" value="Nucleotide cyclase"/>
    <property type="match status" value="1"/>
</dbReference>
<dbReference type="InterPro" id="IPR029787">
    <property type="entry name" value="Nucleotide_cyclase"/>
</dbReference>
<evidence type="ECO:0000313" key="2">
    <source>
        <dbReference type="EMBL" id="EAW32598.1"/>
    </source>
</evidence>
<dbReference type="Pfam" id="PF07238">
    <property type="entry name" value="PilZ"/>
    <property type="match status" value="1"/>
</dbReference>
<sequence>MVKNTNNVRVLASKICDEVQAYIPAELERDNARSDLLDTIETLLSDNEFDSTIPESRRVTILLSDIRGFTALAETFSAMTVMELLNRYFSRMTNVIVRHGGTIDKLMGDSIMVLFGAPNSDTDDVERAIACAVEMQRAMSEFNQQNIGLGLPEMFMGIGINTGEVVAGSVGSEHHREYTVIGDEVNLTSRIEAQSLRGQILISENTYRAAKAFVLVGEPNKVHVKGKREPVNLYDLMGTTRPRAITVPRREIRKSPRVNVNMPCYFRRLLGKHVQPDQFRGEVIDLGYAGLLMRSPIDLVPFSEIKIEVSLQLLGADTTDIYARVINTEDADDGVLCSLEFTSMDEIGQYTIKRFVDSQLTIT</sequence>
<dbReference type="GO" id="GO:0004016">
    <property type="term" value="F:adenylate cyclase activity"/>
    <property type="evidence" value="ECO:0007669"/>
    <property type="project" value="UniProtKB-ARBA"/>
</dbReference>
<dbReference type="SMART" id="SM00044">
    <property type="entry name" value="CYCc"/>
    <property type="match status" value="1"/>
</dbReference>
<dbReference type="Proteomes" id="UP000004931">
    <property type="component" value="Unassembled WGS sequence"/>
</dbReference>
<dbReference type="STRING" id="247633.GP2143_15121"/>
<reference evidence="2 3" key="1">
    <citation type="journal article" date="2010" name="J. Bacteriol.">
        <title>Genome sequence of the oligotrophic marine Gammaproteobacterium HTCC2143, isolated from the Oregon Coast.</title>
        <authorList>
            <person name="Oh H.M."/>
            <person name="Kang I."/>
            <person name="Ferriera S."/>
            <person name="Giovannoni S.J."/>
            <person name="Cho J.C."/>
        </authorList>
    </citation>
    <scope>NUCLEOTIDE SEQUENCE [LARGE SCALE GENOMIC DNA]</scope>
    <source>
        <strain evidence="2 3">HTCC2143</strain>
    </source>
</reference>
<dbReference type="InterPro" id="IPR001054">
    <property type="entry name" value="A/G_cyclase"/>
</dbReference>
<dbReference type="PANTHER" id="PTHR43081:SF1">
    <property type="entry name" value="ADENYLATE CYCLASE, TERMINAL-DIFFERENTIATION SPECIFIC"/>
    <property type="match status" value="1"/>
</dbReference>
<proteinExistence type="predicted"/>
<dbReference type="CDD" id="cd07302">
    <property type="entry name" value="CHD"/>
    <property type="match status" value="1"/>
</dbReference>
<dbReference type="Gene3D" id="2.40.10.220">
    <property type="entry name" value="predicted glycosyltransferase like domains"/>
    <property type="match status" value="1"/>
</dbReference>
<comment type="caution">
    <text evidence="2">The sequence shown here is derived from an EMBL/GenBank/DDBJ whole genome shotgun (WGS) entry which is preliminary data.</text>
</comment>
<gene>
    <name evidence="2" type="ORF">GP2143_15121</name>
</gene>
<dbReference type="InterPro" id="IPR009875">
    <property type="entry name" value="PilZ_domain"/>
</dbReference>
<accession>A0Y8Z4</accession>
<dbReference type="GO" id="GO:0035438">
    <property type="term" value="F:cyclic-di-GMP binding"/>
    <property type="evidence" value="ECO:0007669"/>
    <property type="project" value="InterPro"/>
</dbReference>
<dbReference type="PROSITE" id="PS50125">
    <property type="entry name" value="GUANYLATE_CYCLASE_2"/>
    <property type="match status" value="1"/>
</dbReference>
<dbReference type="GO" id="GO:0035556">
    <property type="term" value="P:intracellular signal transduction"/>
    <property type="evidence" value="ECO:0007669"/>
    <property type="project" value="InterPro"/>
</dbReference>
<dbReference type="GO" id="GO:0006171">
    <property type="term" value="P:cAMP biosynthetic process"/>
    <property type="evidence" value="ECO:0007669"/>
    <property type="project" value="TreeGrafter"/>
</dbReference>
<organism evidence="2 3">
    <name type="scientific">marine gamma proteobacterium HTCC2143</name>
    <dbReference type="NCBI Taxonomy" id="247633"/>
    <lineage>
        <taxon>Bacteria</taxon>
        <taxon>Pseudomonadati</taxon>
        <taxon>Pseudomonadota</taxon>
        <taxon>Gammaproteobacteria</taxon>
        <taxon>Cellvibrionales</taxon>
        <taxon>Spongiibacteraceae</taxon>
        <taxon>BD1-7 clade</taxon>
    </lineage>
</organism>